<dbReference type="Pfam" id="PF00106">
    <property type="entry name" value="adh_short"/>
    <property type="match status" value="1"/>
</dbReference>
<organism evidence="5 6">
    <name type="scientific">Colletotrichum phormii</name>
    <dbReference type="NCBI Taxonomy" id="359342"/>
    <lineage>
        <taxon>Eukaryota</taxon>
        <taxon>Fungi</taxon>
        <taxon>Dikarya</taxon>
        <taxon>Ascomycota</taxon>
        <taxon>Pezizomycotina</taxon>
        <taxon>Sordariomycetes</taxon>
        <taxon>Hypocreomycetidae</taxon>
        <taxon>Glomerellales</taxon>
        <taxon>Glomerellaceae</taxon>
        <taxon>Colletotrichum</taxon>
        <taxon>Colletotrichum acutatum species complex</taxon>
    </lineage>
</organism>
<evidence type="ECO:0000313" key="5">
    <source>
        <dbReference type="EMBL" id="KAK1638011.1"/>
    </source>
</evidence>
<dbReference type="SUPFAM" id="SSF51735">
    <property type="entry name" value="NAD(P)-binding Rossmann-fold domains"/>
    <property type="match status" value="1"/>
</dbReference>
<evidence type="ECO:0000256" key="1">
    <source>
        <dbReference type="ARBA" id="ARBA00006484"/>
    </source>
</evidence>
<keyword evidence="6" id="KW-1185">Reference proteome</keyword>
<dbReference type="GeneID" id="85480717"/>
<keyword evidence="2" id="KW-0521">NADP</keyword>
<dbReference type="PANTHER" id="PTHR43180">
    <property type="entry name" value="3-OXOACYL-(ACYL-CARRIER-PROTEIN) REDUCTASE (AFU_ORTHOLOGUE AFUA_6G11210)"/>
    <property type="match status" value="1"/>
</dbReference>
<dbReference type="PANTHER" id="PTHR43180:SF80">
    <property type="entry name" value="NAD(P)-BINDING PROTEIN"/>
    <property type="match status" value="1"/>
</dbReference>
<dbReference type="PROSITE" id="PS00061">
    <property type="entry name" value="ADH_SHORT"/>
    <property type="match status" value="1"/>
</dbReference>
<dbReference type="Proteomes" id="UP001243989">
    <property type="component" value="Unassembled WGS sequence"/>
</dbReference>
<evidence type="ECO:0000313" key="6">
    <source>
        <dbReference type="Proteomes" id="UP001243989"/>
    </source>
</evidence>
<evidence type="ECO:0000256" key="2">
    <source>
        <dbReference type="ARBA" id="ARBA00022857"/>
    </source>
</evidence>
<comment type="caution">
    <text evidence="5">The sequence shown here is derived from an EMBL/GenBank/DDBJ whole genome shotgun (WGS) entry which is preliminary data.</text>
</comment>
<accession>A0AAI9ZTR9</accession>
<gene>
    <name evidence="5" type="ORF">BDP81DRAFT_515426</name>
</gene>
<reference evidence="5" key="1">
    <citation type="submission" date="2021-06" db="EMBL/GenBank/DDBJ databases">
        <title>Comparative genomics, transcriptomics and evolutionary studies reveal genomic signatures of adaptation to plant cell wall in hemibiotrophic fungi.</title>
        <authorList>
            <consortium name="DOE Joint Genome Institute"/>
            <person name="Baroncelli R."/>
            <person name="Diaz J.F."/>
            <person name="Benocci T."/>
            <person name="Peng M."/>
            <person name="Battaglia E."/>
            <person name="Haridas S."/>
            <person name="Andreopoulos W."/>
            <person name="Labutti K."/>
            <person name="Pangilinan J."/>
            <person name="Floch G.L."/>
            <person name="Makela M.R."/>
            <person name="Henrissat B."/>
            <person name="Grigoriev I.V."/>
            <person name="Crouch J.A."/>
            <person name="De Vries R.P."/>
            <person name="Sukno S.A."/>
            <person name="Thon M.R."/>
        </authorList>
    </citation>
    <scope>NUCLEOTIDE SEQUENCE</scope>
    <source>
        <strain evidence="5">CBS 102054</strain>
    </source>
</reference>
<dbReference type="Gene3D" id="3.40.50.720">
    <property type="entry name" value="NAD(P)-binding Rossmann-like Domain"/>
    <property type="match status" value="1"/>
</dbReference>
<evidence type="ECO:0000256" key="4">
    <source>
        <dbReference type="SAM" id="MobiDB-lite"/>
    </source>
</evidence>
<dbReference type="InterPro" id="IPR002347">
    <property type="entry name" value="SDR_fam"/>
</dbReference>
<sequence length="332" mass="35185">MTSLHLSEDSLPSLHGKTAVITGGASGIGLAAAHILARKGCSVHVLDLNPIHQSDLDAEPSLVDLIASGTIRYVHCDVTSWIDLRAAFDSISRVDIAVANAGVSEECDYFQDVLNADGELTEPRYGVLDVNLRAVLNFTKLALRAFKAQGPGGSLVITTSATAYSPEQSLPVYSSTKLALVGLIRALRPSIHLYGATINGVAPAATITRLLPGNLAAPIMAAGAPVSTARHVGLAVAYSATASQARQVEGYGRDSPAQIQSPGRWNGRVIITLGDAWTEIEEPMARLRWAWFGEENTRLTAFQQVLTDMRPDSQSMPDKMENGKGATANESG</sequence>
<dbReference type="InterPro" id="IPR020904">
    <property type="entry name" value="Sc_DH/Rdtase_CS"/>
</dbReference>
<dbReference type="AlphaFoldDB" id="A0AAI9ZTR9"/>
<dbReference type="EMBL" id="JAHMHQ010000007">
    <property type="protein sequence ID" value="KAK1638011.1"/>
    <property type="molecule type" value="Genomic_DNA"/>
</dbReference>
<dbReference type="InterPro" id="IPR036291">
    <property type="entry name" value="NAD(P)-bd_dom_sf"/>
</dbReference>
<feature type="region of interest" description="Disordered" evidence="4">
    <location>
        <begin position="310"/>
        <end position="332"/>
    </location>
</feature>
<evidence type="ECO:0000256" key="3">
    <source>
        <dbReference type="ARBA" id="ARBA00023002"/>
    </source>
</evidence>
<proteinExistence type="inferred from homology"/>
<keyword evidence="3" id="KW-0560">Oxidoreductase</keyword>
<dbReference type="GO" id="GO:0016491">
    <property type="term" value="F:oxidoreductase activity"/>
    <property type="evidence" value="ECO:0007669"/>
    <property type="project" value="UniProtKB-KW"/>
</dbReference>
<comment type="similarity">
    <text evidence="1">Belongs to the short-chain dehydrogenases/reductases (SDR) family.</text>
</comment>
<dbReference type="RefSeq" id="XP_060446618.1">
    <property type="nucleotide sequence ID" value="XM_060595855.1"/>
</dbReference>
<protein>
    <submittedName>
        <fullName evidence="5">Uncharacterized protein</fullName>
    </submittedName>
</protein>
<name>A0AAI9ZTR9_9PEZI</name>
<dbReference type="PRINTS" id="PR00081">
    <property type="entry name" value="GDHRDH"/>
</dbReference>